<proteinExistence type="predicted"/>
<protein>
    <submittedName>
        <fullName evidence="2">Bifunctional DNA primase/polymerase</fullName>
    </submittedName>
</protein>
<dbReference type="InterPro" id="IPR015330">
    <property type="entry name" value="DNA_primase/pol_bifunc_N"/>
</dbReference>
<accession>A0AAW9DT21</accession>
<name>A0AAW9DT21_ACIAO</name>
<dbReference type="EMBL" id="JAWXYB010000018">
    <property type="protein sequence ID" value="MDX5931838.1"/>
    <property type="molecule type" value="Genomic_DNA"/>
</dbReference>
<reference evidence="2 3" key="1">
    <citation type="submission" date="2023-11" db="EMBL/GenBank/DDBJ databases">
        <title>MicrobeMod: A computational toolkit for identifying prokaryotic methylation and restriction-modification with nanopore sequencing.</title>
        <authorList>
            <person name="Crits-Christoph A."/>
            <person name="Kang S.C."/>
            <person name="Lee H."/>
            <person name="Ostrov N."/>
        </authorList>
    </citation>
    <scope>NUCLEOTIDE SEQUENCE [LARGE SCALE GENOMIC DNA]</scope>
    <source>
        <strain evidence="2 3">DSMZ 700</strain>
    </source>
</reference>
<comment type="caution">
    <text evidence="2">The sequence shown here is derived from an EMBL/GenBank/DDBJ whole genome shotgun (WGS) entry which is preliminary data.</text>
</comment>
<dbReference type="Pfam" id="PF09250">
    <property type="entry name" value="Prim-Pol"/>
    <property type="match status" value="1"/>
</dbReference>
<dbReference type="AlphaFoldDB" id="A0AAW9DT21"/>
<evidence type="ECO:0000313" key="2">
    <source>
        <dbReference type="EMBL" id="MDX5931838.1"/>
    </source>
</evidence>
<gene>
    <name evidence="2" type="ORF">SIL87_13805</name>
</gene>
<evidence type="ECO:0000259" key="1">
    <source>
        <dbReference type="SMART" id="SM00943"/>
    </source>
</evidence>
<dbReference type="Proteomes" id="UP001279553">
    <property type="component" value="Unassembled WGS sequence"/>
</dbReference>
<dbReference type="CDD" id="cd04859">
    <property type="entry name" value="Prim_Pol"/>
    <property type="match status" value="1"/>
</dbReference>
<feature type="domain" description="DNA primase/polymerase bifunctional N-terminal" evidence="1">
    <location>
        <begin position="7"/>
        <end position="154"/>
    </location>
</feature>
<organism evidence="2 3">
    <name type="scientific">Acidiphilium acidophilum</name>
    <name type="common">Thiobacillus acidophilus</name>
    <dbReference type="NCBI Taxonomy" id="76588"/>
    <lineage>
        <taxon>Bacteria</taxon>
        <taxon>Pseudomonadati</taxon>
        <taxon>Pseudomonadota</taxon>
        <taxon>Alphaproteobacteria</taxon>
        <taxon>Acetobacterales</taxon>
        <taxon>Acidocellaceae</taxon>
        <taxon>Acidiphilium</taxon>
    </lineage>
</organism>
<keyword evidence="3" id="KW-1185">Reference proteome</keyword>
<dbReference type="RefSeq" id="WP_319614720.1">
    <property type="nucleotide sequence ID" value="NZ_JAWXYB010000018.1"/>
</dbReference>
<dbReference type="SMART" id="SM00943">
    <property type="entry name" value="Prim-Pol"/>
    <property type="match status" value="1"/>
</dbReference>
<sequence>MNTLDHALDLAARGIAVFPMTGAKTPLKDSHGVHDASANPARLTELFADRRAELVAIATGTPSGLSVLDIDRQHDGLIWWQANRHRMPATLAWRTRSGGLHIAMKHRPELRTVAIGQIGTGIEIRSTGSSAIYWPSAGFPVLCNASPADWPDWLLPPPKPAPAASYAPPRVADDVAIGRLIRFVTEAGQGERNRRLYWAGCRMRELAGTGTLSRRDAVSILTETGARIGLDRQEANRTARSAIEGARS</sequence>
<dbReference type="SUPFAM" id="SSF56747">
    <property type="entry name" value="Prim-pol domain"/>
    <property type="match status" value="1"/>
</dbReference>
<evidence type="ECO:0000313" key="3">
    <source>
        <dbReference type="Proteomes" id="UP001279553"/>
    </source>
</evidence>